<feature type="region of interest" description="Disordered" evidence="1">
    <location>
        <begin position="71"/>
        <end position="198"/>
    </location>
</feature>
<keyword evidence="2" id="KW-0732">Signal</keyword>
<dbReference type="VEuPathDB" id="TriTrypDB:TcBrA4_0171980"/>
<feature type="compositionally biased region" description="Basic and acidic residues" evidence="1">
    <location>
        <begin position="321"/>
        <end position="335"/>
    </location>
</feature>
<name>A0A2V2WST3_TRYCR</name>
<dbReference type="AlphaFoldDB" id="A0A2V2WST3"/>
<dbReference type="VEuPathDB" id="TriTrypDB:ECC02_011119"/>
<feature type="compositionally biased region" description="Basic and acidic residues" evidence="1">
    <location>
        <begin position="153"/>
        <end position="162"/>
    </location>
</feature>
<dbReference type="VEuPathDB" id="TriTrypDB:Tc_MARK_6921"/>
<feature type="compositionally biased region" description="Basic and acidic residues" evidence="1">
    <location>
        <begin position="215"/>
        <end position="243"/>
    </location>
</feature>
<feature type="region of interest" description="Disordered" evidence="1">
    <location>
        <begin position="284"/>
        <end position="358"/>
    </location>
</feature>
<dbReference type="InterPro" id="IPR022195">
    <property type="entry name" value="DUF3720"/>
</dbReference>
<feature type="region of interest" description="Disordered" evidence="1">
    <location>
        <begin position="215"/>
        <end position="261"/>
    </location>
</feature>
<organism evidence="3 4">
    <name type="scientific">Trypanosoma cruzi</name>
    <dbReference type="NCBI Taxonomy" id="5693"/>
    <lineage>
        <taxon>Eukaryota</taxon>
        <taxon>Discoba</taxon>
        <taxon>Euglenozoa</taxon>
        <taxon>Kinetoplastea</taxon>
        <taxon>Metakinetoplastina</taxon>
        <taxon>Trypanosomatida</taxon>
        <taxon>Trypanosomatidae</taxon>
        <taxon>Trypanosoma</taxon>
        <taxon>Schizotrypanum</taxon>
    </lineage>
</organism>
<accession>A0A2V2WST3</accession>
<dbReference type="VEuPathDB" id="TriTrypDB:TcYC6_0167450"/>
<comment type="caution">
    <text evidence="3">The sequence shown here is derived from an EMBL/GenBank/DDBJ whole genome shotgun (WGS) entry which is preliminary data.</text>
</comment>
<feature type="signal peptide" evidence="2">
    <location>
        <begin position="1"/>
        <end position="25"/>
    </location>
</feature>
<dbReference type="EMBL" id="PRFC01000061">
    <property type="protein sequence ID" value="PWV11272.1"/>
    <property type="molecule type" value="Genomic_DNA"/>
</dbReference>
<dbReference type="VEuPathDB" id="TriTrypDB:TCSYLVIO_008655"/>
<dbReference type="Pfam" id="PF12517">
    <property type="entry name" value="DUF3720"/>
    <property type="match status" value="1"/>
</dbReference>
<dbReference type="VEuPathDB" id="TriTrypDB:TcCLB.511083.39"/>
<dbReference type="VEuPathDB" id="TriTrypDB:TCDM_12789"/>
<sequence length="381" mass="39870">MAMMMTGRVLLVCALCVLWCGAVFGHAMEDYCGEGGGNGLRHTSNGGDDGVSLKADCGLLSTRMASIKAVEAAEGEQEMNVTAPLENLEDNKLGNNTKGSGVAGLEGNDGVAVQPPTKKPLNLGRSGAGEQEGMSRPVDANDGKRTSHTHNQSVRDPEKLKTVESSSSSRSPGTEGIKIHKLENTSERNESYKKTPTEENNLFSKYDCTELVLKEEPEKTADKKNASHEAPTETRGSQAKDAEIQTATPPPPPATMNGHSSTVNLRPIQLLQYVQDDNAEFRTPSLMANGGAANNQADKSTEEGIPNSDPAADVAGTAEGKQNENKDANPKERPVEATAMKTTTATTGDSDGSTAASHTTSPLLLLLLVVACAAAAAVVAA</sequence>
<evidence type="ECO:0000256" key="2">
    <source>
        <dbReference type="SAM" id="SignalP"/>
    </source>
</evidence>
<dbReference type="VEuPathDB" id="TriTrypDB:C3747_61g174"/>
<evidence type="ECO:0000313" key="4">
    <source>
        <dbReference type="Proteomes" id="UP000246078"/>
    </source>
</evidence>
<evidence type="ECO:0000256" key="1">
    <source>
        <dbReference type="SAM" id="MobiDB-lite"/>
    </source>
</evidence>
<dbReference type="Proteomes" id="UP000246078">
    <property type="component" value="Unassembled WGS sequence"/>
</dbReference>
<gene>
    <name evidence="3" type="ORF">C3747_61g174</name>
</gene>
<proteinExistence type="predicted"/>
<protein>
    <submittedName>
        <fullName evidence="3">Mucin-associated surface protein (MASP)</fullName>
    </submittedName>
</protein>
<feature type="chain" id="PRO_5015933318" evidence="2">
    <location>
        <begin position="26"/>
        <end position="381"/>
    </location>
</feature>
<dbReference type="VEuPathDB" id="TriTrypDB:TcCLB.511175.10"/>
<dbReference type="VEuPathDB" id="TriTrypDB:C4B63_3g1068"/>
<evidence type="ECO:0000313" key="3">
    <source>
        <dbReference type="EMBL" id="PWV11272.1"/>
    </source>
</evidence>
<dbReference type="VEuPathDB" id="TriTrypDB:BCY84_17712"/>
<feature type="compositionally biased region" description="Basic and acidic residues" evidence="1">
    <location>
        <begin position="177"/>
        <end position="197"/>
    </location>
</feature>
<dbReference type="VEuPathDB" id="TriTrypDB:TcG_10761"/>
<feature type="compositionally biased region" description="Low complexity" evidence="1">
    <location>
        <begin position="342"/>
        <end position="358"/>
    </location>
</feature>
<dbReference type="VEuPathDB" id="TriTrypDB:TcCL_ESM06058"/>
<dbReference type="VEuPathDB" id="TriTrypDB:TcCLB.511173.496"/>
<reference evidence="3 4" key="1">
    <citation type="journal article" date="2018" name="Microb. Genom.">
        <title>Expanding an expanded genome: long-read sequencing of Trypanosoma cruzi.</title>
        <authorList>
            <person name="Berna L."/>
            <person name="Rodriguez M."/>
            <person name="Chiribao M.L."/>
            <person name="Parodi-Talice A."/>
            <person name="Pita S."/>
            <person name="Rijo G."/>
            <person name="Alvarez-Valin F."/>
            <person name="Robello C."/>
        </authorList>
    </citation>
    <scope>NUCLEOTIDE SEQUENCE [LARGE SCALE GENOMIC DNA]</scope>
    <source>
        <strain evidence="3 4">TCC</strain>
    </source>
</reference>
<dbReference type="VEuPathDB" id="TriTrypDB:TcCLB.510483.20"/>